<proteinExistence type="predicted"/>
<dbReference type="InterPro" id="IPR002104">
    <property type="entry name" value="Integrase_catalytic"/>
</dbReference>
<dbReference type="Pfam" id="PF00589">
    <property type="entry name" value="Phage_integrase"/>
    <property type="match status" value="1"/>
</dbReference>
<accession>A0A0D8B7D5</accession>
<evidence type="ECO:0000259" key="7">
    <source>
        <dbReference type="PROSITE" id="PS51900"/>
    </source>
</evidence>
<dbReference type="InterPro" id="IPR010998">
    <property type="entry name" value="Integrase_recombinase_N"/>
</dbReference>
<dbReference type="PROSITE" id="PS51900">
    <property type="entry name" value="CB"/>
    <property type="match status" value="1"/>
</dbReference>
<evidence type="ECO:0000256" key="3">
    <source>
        <dbReference type="ARBA" id="ARBA00023172"/>
    </source>
</evidence>
<protein>
    <submittedName>
        <fullName evidence="8">Phage integrase family protein</fullName>
    </submittedName>
</protein>
<feature type="compositionally biased region" description="Basic residues" evidence="5">
    <location>
        <begin position="514"/>
        <end position="523"/>
    </location>
</feature>
<evidence type="ECO:0000256" key="5">
    <source>
        <dbReference type="SAM" id="MobiDB-lite"/>
    </source>
</evidence>
<evidence type="ECO:0000313" key="9">
    <source>
        <dbReference type="Proteomes" id="UP000032545"/>
    </source>
</evidence>
<reference evidence="9" key="1">
    <citation type="submission" date="2015-02" db="EMBL/GenBank/DDBJ databases">
        <title>Draft Genome of Frankia sp. CpI1-S.</title>
        <authorList>
            <person name="Oshone R.T."/>
            <person name="Ngom M."/>
            <person name="Ghodhbane-Gtari F."/>
            <person name="Gtari M."/>
            <person name="Morris K."/>
            <person name="Thomas K."/>
            <person name="Sen A."/>
            <person name="Tisa L.S."/>
        </authorList>
    </citation>
    <scope>NUCLEOTIDE SEQUENCE [LARGE SCALE GENOMIC DNA]</scope>
    <source>
        <strain evidence="9">CpI1-S</strain>
    </source>
</reference>
<dbReference type="GO" id="GO:0003677">
    <property type="term" value="F:DNA binding"/>
    <property type="evidence" value="ECO:0007669"/>
    <property type="project" value="UniProtKB-UniRule"/>
</dbReference>
<dbReference type="GO" id="GO:0015074">
    <property type="term" value="P:DNA integration"/>
    <property type="evidence" value="ECO:0007669"/>
    <property type="project" value="UniProtKB-KW"/>
</dbReference>
<evidence type="ECO:0000313" key="8">
    <source>
        <dbReference type="EMBL" id="KJE20020.1"/>
    </source>
</evidence>
<gene>
    <name evidence="8" type="ORF">FF36_05683</name>
</gene>
<dbReference type="InterPro" id="IPR050090">
    <property type="entry name" value="Tyrosine_recombinase_XerCD"/>
</dbReference>
<comment type="caution">
    <text evidence="8">The sequence shown here is derived from an EMBL/GenBank/DDBJ whole genome shotgun (WGS) entry which is preliminary data.</text>
</comment>
<dbReference type="SUPFAM" id="SSF56349">
    <property type="entry name" value="DNA breaking-rejoining enzymes"/>
    <property type="match status" value="2"/>
</dbReference>
<keyword evidence="3" id="KW-0233">DNA recombination</keyword>
<evidence type="ECO:0000256" key="4">
    <source>
        <dbReference type="PROSITE-ProRule" id="PRU01248"/>
    </source>
</evidence>
<dbReference type="PANTHER" id="PTHR30349:SF91">
    <property type="entry name" value="INTA PROTEIN"/>
    <property type="match status" value="1"/>
</dbReference>
<evidence type="ECO:0000259" key="6">
    <source>
        <dbReference type="PROSITE" id="PS51898"/>
    </source>
</evidence>
<dbReference type="InterPro" id="IPR011010">
    <property type="entry name" value="DNA_brk_join_enz"/>
</dbReference>
<dbReference type="Proteomes" id="UP000032545">
    <property type="component" value="Unassembled WGS sequence"/>
</dbReference>
<dbReference type="Pfam" id="PF14659">
    <property type="entry name" value="Phage_int_SAM_3"/>
    <property type="match status" value="1"/>
</dbReference>
<sequence length="530" mass="58915">MDRQIQELKTKGFSGKMKIKTERRCGCRGADGKQLGKRCPRLKRKDHGRWTYRIQVPEDLRPLVGRGEIRGSGYPTEEDARADAEKEVVKIRSGRQHVGQLTVGQYLNTWLAGKRRLRPTSRGGYESNIRLYLCPMLGELPLKGLRKSHIDQMIARLEVEGSAPVKGGNGAMRKSRSLAPKTILEIFATLRAALNDAVVERLIDWNPALGVEMPEQDEEEVEPWEPEEVGRFLDEAADDRLAALYELIAIHGVRRGEACGLVDTDVDAEASRLTICRQIVESQGRLGVWPPKTKSGKRPLDIDPMMLGSIMARQLERDAERDAVGPAWNNGTLPNQRGELVQLTGLIFTRLDGRHLSPAYVTSHMQVIARRVGLCCQLVRPAKRGAKTLTVGKRYRAPEGVWTVYRDREPCGQVTVIGCTRRRGSGAVLHLAEALPIDLEIGMELGKKLLSRKRLHDLRHGSASIQIAEGVDITLVSKRLGHASPAITGRLYAHLLRSAGREVAQTAANAVPRRVVRPARPHPGHNDQRP</sequence>
<keyword evidence="2 4" id="KW-0238">DNA-binding</keyword>
<dbReference type="PATRIC" id="fig|1502723.3.peg.6298"/>
<organism evidence="8 9">
    <name type="scientific">Frankia torreyi</name>
    <dbReference type="NCBI Taxonomy" id="1856"/>
    <lineage>
        <taxon>Bacteria</taxon>
        <taxon>Bacillati</taxon>
        <taxon>Actinomycetota</taxon>
        <taxon>Actinomycetes</taxon>
        <taxon>Frankiales</taxon>
        <taxon>Frankiaceae</taxon>
        <taxon>Frankia</taxon>
    </lineage>
</organism>
<feature type="domain" description="Core-binding (CB)" evidence="7">
    <location>
        <begin position="101"/>
        <end position="198"/>
    </location>
</feature>
<evidence type="ECO:0000256" key="1">
    <source>
        <dbReference type="ARBA" id="ARBA00022908"/>
    </source>
</evidence>
<dbReference type="PROSITE" id="PS51898">
    <property type="entry name" value="TYR_RECOMBINASE"/>
    <property type="match status" value="1"/>
</dbReference>
<dbReference type="InterPro" id="IPR004107">
    <property type="entry name" value="Integrase_SAM-like_N"/>
</dbReference>
<dbReference type="Gene3D" id="1.10.150.130">
    <property type="match status" value="1"/>
</dbReference>
<dbReference type="PANTHER" id="PTHR30349">
    <property type="entry name" value="PHAGE INTEGRASE-RELATED"/>
    <property type="match status" value="1"/>
</dbReference>
<dbReference type="EMBL" id="JYFN01000074">
    <property type="protein sequence ID" value="KJE20020.1"/>
    <property type="molecule type" value="Genomic_DNA"/>
</dbReference>
<dbReference type="Gene3D" id="1.10.443.10">
    <property type="entry name" value="Intergrase catalytic core"/>
    <property type="match status" value="1"/>
</dbReference>
<dbReference type="InterPro" id="IPR013762">
    <property type="entry name" value="Integrase-like_cat_sf"/>
</dbReference>
<dbReference type="GO" id="GO:0006310">
    <property type="term" value="P:DNA recombination"/>
    <property type="evidence" value="ECO:0007669"/>
    <property type="project" value="UniProtKB-KW"/>
</dbReference>
<reference evidence="8 9" key="2">
    <citation type="journal article" date="2016" name="Genome Announc.">
        <title>Permanent Draft Genome Sequences for Two Variants of Frankia sp. Strain CpI1, the First Frankia Strain Isolated from Root Nodules of Comptonia peregrina.</title>
        <authorList>
            <person name="Oshone R."/>
            <person name="Hurst S.G.IV."/>
            <person name="Abebe-Akele F."/>
            <person name="Simpson S."/>
            <person name="Morris K."/>
            <person name="Thomas W.K."/>
            <person name="Tisa L.S."/>
        </authorList>
    </citation>
    <scope>NUCLEOTIDE SEQUENCE [LARGE SCALE GENOMIC DNA]</scope>
    <source>
        <strain evidence="9">CpI1-S</strain>
    </source>
</reference>
<name>A0A0D8B7D5_9ACTN</name>
<keyword evidence="1" id="KW-0229">DNA integration</keyword>
<feature type="domain" description="Tyr recombinase" evidence="6">
    <location>
        <begin position="219"/>
        <end position="505"/>
    </location>
</feature>
<feature type="region of interest" description="Disordered" evidence="5">
    <location>
        <begin position="506"/>
        <end position="530"/>
    </location>
</feature>
<dbReference type="AlphaFoldDB" id="A0A0D8B7D5"/>
<evidence type="ECO:0000256" key="2">
    <source>
        <dbReference type="ARBA" id="ARBA00023125"/>
    </source>
</evidence>
<dbReference type="RefSeq" id="WP_242422943.1">
    <property type="nucleotide sequence ID" value="NZ_JYFN01000074.1"/>
</dbReference>
<dbReference type="InterPro" id="IPR044068">
    <property type="entry name" value="CB"/>
</dbReference>
<keyword evidence="9" id="KW-1185">Reference proteome</keyword>